<evidence type="ECO:0008006" key="5">
    <source>
        <dbReference type="Google" id="ProtNLM"/>
    </source>
</evidence>
<dbReference type="Proteomes" id="UP001385892">
    <property type="component" value="Unassembled WGS sequence"/>
</dbReference>
<evidence type="ECO:0000313" key="3">
    <source>
        <dbReference type="EMBL" id="MEJ8849111.1"/>
    </source>
</evidence>
<dbReference type="EMBL" id="JBBKZT010000009">
    <property type="protein sequence ID" value="MEJ8849111.1"/>
    <property type="molecule type" value="Genomic_DNA"/>
</dbReference>
<keyword evidence="2" id="KW-0732">Signal</keyword>
<dbReference type="RefSeq" id="WP_340344236.1">
    <property type="nucleotide sequence ID" value="NZ_JBBKZT010000009.1"/>
</dbReference>
<proteinExistence type="predicted"/>
<evidence type="ECO:0000256" key="2">
    <source>
        <dbReference type="SAM" id="SignalP"/>
    </source>
</evidence>
<feature type="region of interest" description="Disordered" evidence="1">
    <location>
        <begin position="80"/>
        <end position="119"/>
    </location>
</feature>
<name>A0ABU8WNL7_9BURK</name>
<evidence type="ECO:0000313" key="4">
    <source>
        <dbReference type="Proteomes" id="UP001385892"/>
    </source>
</evidence>
<protein>
    <recommendedName>
        <fullName evidence="5">DUF2782 domain-containing protein</fullName>
    </recommendedName>
</protein>
<feature type="region of interest" description="Disordered" evidence="1">
    <location>
        <begin position="26"/>
        <end position="53"/>
    </location>
</feature>
<feature type="compositionally biased region" description="Polar residues" evidence="1">
    <location>
        <begin position="99"/>
        <end position="108"/>
    </location>
</feature>
<accession>A0ABU8WNL7</accession>
<evidence type="ECO:0000256" key="1">
    <source>
        <dbReference type="SAM" id="MobiDB-lite"/>
    </source>
</evidence>
<reference evidence="3 4" key="1">
    <citation type="submission" date="2024-03" db="EMBL/GenBank/DDBJ databases">
        <title>Novel species of the genus Variovorax.</title>
        <authorList>
            <person name="Liu Q."/>
            <person name="Xin Y.-H."/>
        </authorList>
    </citation>
    <scope>NUCLEOTIDE SEQUENCE [LARGE SCALE GENOMIC DNA]</scope>
    <source>
        <strain evidence="3 4">KACC 18900</strain>
    </source>
</reference>
<organism evidence="3 4">
    <name type="scientific">Variovorax rhizosphaerae</name>
    <dbReference type="NCBI Taxonomy" id="1836200"/>
    <lineage>
        <taxon>Bacteria</taxon>
        <taxon>Pseudomonadati</taxon>
        <taxon>Pseudomonadota</taxon>
        <taxon>Betaproteobacteria</taxon>
        <taxon>Burkholderiales</taxon>
        <taxon>Comamonadaceae</taxon>
        <taxon>Variovorax</taxon>
    </lineage>
</organism>
<feature type="chain" id="PRO_5047535662" description="DUF2782 domain-containing protein" evidence="2">
    <location>
        <begin position="28"/>
        <end position="124"/>
    </location>
</feature>
<sequence>MRRLHLLPVRHTLAVFACVLPLAGAQAQTPPTAPAQAAPQQSTVPAGVPGRPDQKIENIRIEDSNATVDEVRYGGQTQSITVKPKGTAPEYEVLPGTGARSQQNQPGQSDAGGNGPRVWNVFKF</sequence>
<gene>
    <name evidence="3" type="ORF">WKW82_20815</name>
</gene>
<feature type="signal peptide" evidence="2">
    <location>
        <begin position="1"/>
        <end position="27"/>
    </location>
</feature>
<comment type="caution">
    <text evidence="3">The sequence shown here is derived from an EMBL/GenBank/DDBJ whole genome shotgun (WGS) entry which is preliminary data.</text>
</comment>
<feature type="compositionally biased region" description="Low complexity" evidence="1">
    <location>
        <begin position="26"/>
        <end position="46"/>
    </location>
</feature>
<keyword evidence="4" id="KW-1185">Reference proteome</keyword>